<dbReference type="OrthoDB" id="8223265at2"/>
<dbReference type="STRING" id="52131.GA0061100_102620"/>
<dbReference type="AlphaFoldDB" id="A0A1C3UME8"/>
<sequence>MGFLDSLTGSNIGKATTKAIGQNNVLLNNMQNAGNSIIDTGEAKSAGALNQAVDNYSPYLAAGKSATNMYSDALGLNGADGNSTATSAFQTSPGYQFSLDQGTQAALRGASAAGMLNSGNTLTALSQYGTGLANQEYGSWLDRLNGLSGQGLNAANGASGSFGNLASLYQNTANDRLGLTSSVTQGQMGLNNDLAAVKEQQAQNSGGFLGKLLGTGVSLGTKALTGGLF</sequence>
<dbReference type="EMBL" id="FMAC01000002">
    <property type="protein sequence ID" value="SCB16517.1"/>
    <property type="molecule type" value="Genomic_DNA"/>
</dbReference>
<name>A0A1C3UME8_9HYPH</name>
<keyword evidence="2" id="KW-1185">Reference proteome</keyword>
<dbReference type="RefSeq" id="WP_075852417.1">
    <property type="nucleotide sequence ID" value="NZ_FMAC01000002.1"/>
</dbReference>
<evidence type="ECO:0000313" key="1">
    <source>
        <dbReference type="EMBL" id="SCB16517.1"/>
    </source>
</evidence>
<evidence type="ECO:0000313" key="2">
    <source>
        <dbReference type="Proteomes" id="UP000186228"/>
    </source>
</evidence>
<proteinExistence type="predicted"/>
<reference evidence="2" key="1">
    <citation type="submission" date="2016-08" db="EMBL/GenBank/DDBJ databases">
        <authorList>
            <person name="Varghese N."/>
            <person name="Submissions Spin"/>
        </authorList>
    </citation>
    <scope>NUCLEOTIDE SEQUENCE [LARGE SCALE GENOMIC DNA]</scope>
    <source>
        <strain evidence="2">CCBAU 57015</strain>
    </source>
</reference>
<protein>
    <submittedName>
        <fullName evidence="1">Uncharacterized protein</fullName>
    </submittedName>
</protein>
<gene>
    <name evidence="1" type="ORF">GA0061100_102620</name>
</gene>
<organism evidence="1 2">
    <name type="scientific">Rhizobium hainanense</name>
    <dbReference type="NCBI Taxonomy" id="52131"/>
    <lineage>
        <taxon>Bacteria</taxon>
        <taxon>Pseudomonadati</taxon>
        <taxon>Pseudomonadota</taxon>
        <taxon>Alphaproteobacteria</taxon>
        <taxon>Hyphomicrobiales</taxon>
        <taxon>Rhizobiaceae</taxon>
        <taxon>Rhizobium/Agrobacterium group</taxon>
        <taxon>Rhizobium</taxon>
    </lineage>
</organism>
<dbReference type="Proteomes" id="UP000186228">
    <property type="component" value="Unassembled WGS sequence"/>
</dbReference>
<accession>A0A1C3UME8</accession>